<evidence type="ECO:0000256" key="5">
    <source>
        <dbReference type="ARBA" id="ARBA00023136"/>
    </source>
</evidence>
<dbReference type="EMBL" id="JARQZJ010000063">
    <property type="protein sequence ID" value="KAK9879960.1"/>
    <property type="molecule type" value="Genomic_DNA"/>
</dbReference>
<comment type="subcellular location">
    <subcellularLocation>
        <location evidence="1 6">Membrane</location>
        <topology evidence="1 6">Multi-pass membrane protein</topology>
    </subcellularLocation>
</comment>
<dbReference type="Gene3D" id="1.10.1450.10">
    <property type="entry name" value="Tetraspanin"/>
    <property type="match status" value="1"/>
</dbReference>
<sequence length="261" mass="29290">MMFILDLLKESSLKFEGVLIIFKLVKMVSAGMTCVKYLLFCFNLLFAISGIAILTIGIIFHVVYSHYSKFVYQSFQTVPWILIAVGIFIFIIAFLGCCGAVKESHCMITTFAFLLIVIFVLEVTVGVMGYIHRNEVEHMLEDKLNSTISDYYINDDIKSSWDIAQHEGKCCGISGPNDWRTVTKNDSLPHTCCPNTRDDGSCTIHSVDHYRDSCFDKLKETFSKHTSIVGGIGIGISLSQIIGILFACCLARSIRKEYETV</sequence>
<feature type="transmembrane region" description="Helical" evidence="6">
    <location>
        <begin position="80"/>
        <end position="101"/>
    </location>
</feature>
<dbReference type="PROSITE" id="PS00421">
    <property type="entry name" value="TM4_1"/>
    <property type="match status" value="1"/>
</dbReference>
<evidence type="ECO:0000313" key="8">
    <source>
        <dbReference type="Proteomes" id="UP001431783"/>
    </source>
</evidence>
<dbReference type="InterPro" id="IPR008952">
    <property type="entry name" value="Tetraspanin_EC2_sf"/>
</dbReference>
<organism evidence="7 8">
    <name type="scientific">Henosepilachna vigintioctopunctata</name>
    <dbReference type="NCBI Taxonomy" id="420089"/>
    <lineage>
        <taxon>Eukaryota</taxon>
        <taxon>Metazoa</taxon>
        <taxon>Ecdysozoa</taxon>
        <taxon>Arthropoda</taxon>
        <taxon>Hexapoda</taxon>
        <taxon>Insecta</taxon>
        <taxon>Pterygota</taxon>
        <taxon>Neoptera</taxon>
        <taxon>Endopterygota</taxon>
        <taxon>Coleoptera</taxon>
        <taxon>Polyphaga</taxon>
        <taxon>Cucujiformia</taxon>
        <taxon>Coccinelloidea</taxon>
        <taxon>Coccinellidae</taxon>
        <taxon>Epilachninae</taxon>
        <taxon>Epilachnini</taxon>
        <taxon>Henosepilachna</taxon>
    </lineage>
</organism>
<keyword evidence="8" id="KW-1185">Reference proteome</keyword>
<dbReference type="PANTHER" id="PTHR19282:SF482">
    <property type="entry name" value="FI23944P1-RELATED"/>
    <property type="match status" value="1"/>
</dbReference>
<feature type="transmembrane region" description="Helical" evidence="6">
    <location>
        <begin position="37"/>
        <end position="60"/>
    </location>
</feature>
<feature type="transmembrane region" description="Helical" evidence="6">
    <location>
        <begin position="108"/>
        <end position="131"/>
    </location>
</feature>
<dbReference type="PIRSF" id="PIRSF002419">
    <property type="entry name" value="Tetraspanin"/>
    <property type="match status" value="1"/>
</dbReference>
<keyword evidence="5 6" id="KW-0472">Membrane</keyword>
<dbReference type="CDD" id="cd03127">
    <property type="entry name" value="tetraspanin_LEL"/>
    <property type="match status" value="1"/>
</dbReference>
<dbReference type="InterPro" id="IPR018499">
    <property type="entry name" value="Tetraspanin/Peripherin"/>
</dbReference>
<dbReference type="InterPro" id="IPR000301">
    <property type="entry name" value="Tetraspanin_animals"/>
</dbReference>
<dbReference type="InterPro" id="IPR018503">
    <property type="entry name" value="Tetraspanin_CS"/>
</dbReference>
<dbReference type="Pfam" id="PF00335">
    <property type="entry name" value="Tetraspanin"/>
    <property type="match status" value="1"/>
</dbReference>
<comment type="similarity">
    <text evidence="2 6">Belongs to the tetraspanin (TM4SF) family.</text>
</comment>
<dbReference type="SUPFAM" id="SSF48652">
    <property type="entry name" value="Tetraspanin"/>
    <property type="match status" value="1"/>
</dbReference>
<accession>A0AAW1UFY6</accession>
<evidence type="ECO:0000313" key="7">
    <source>
        <dbReference type="EMBL" id="KAK9879960.1"/>
    </source>
</evidence>
<protein>
    <recommendedName>
        <fullName evidence="6">Tetraspanin</fullName>
    </recommendedName>
</protein>
<dbReference type="Proteomes" id="UP001431783">
    <property type="component" value="Unassembled WGS sequence"/>
</dbReference>
<evidence type="ECO:0000256" key="2">
    <source>
        <dbReference type="ARBA" id="ARBA00006840"/>
    </source>
</evidence>
<dbReference type="PRINTS" id="PR00259">
    <property type="entry name" value="TMFOUR"/>
</dbReference>
<dbReference type="AlphaFoldDB" id="A0AAW1UFY6"/>
<reference evidence="7 8" key="1">
    <citation type="submission" date="2023-03" db="EMBL/GenBank/DDBJ databases">
        <title>Genome insight into feeding habits of ladybird beetles.</title>
        <authorList>
            <person name="Li H.-S."/>
            <person name="Huang Y.-H."/>
            <person name="Pang H."/>
        </authorList>
    </citation>
    <scope>NUCLEOTIDE SEQUENCE [LARGE SCALE GENOMIC DNA]</scope>
    <source>
        <strain evidence="7">SYSU_2023b</strain>
        <tissue evidence="7">Whole body</tissue>
    </source>
</reference>
<evidence type="ECO:0000256" key="4">
    <source>
        <dbReference type="ARBA" id="ARBA00022989"/>
    </source>
</evidence>
<proteinExistence type="inferred from homology"/>
<dbReference type="GO" id="GO:0005886">
    <property type="term" value="C:plasma membrane"/>
    <property type="evidence" value="ECO:0007669"/>
    <property type="project" value="TreeGrafter"/>
</dbReference>
<name>A0AAW1UFY6_9CUCU</name>
<dbReference type="PANTHER" id="PTHR19282">
    <property type="entry name" value="TETRASPANIN"/>
    <property type="match status" value="1"/>
</dbReference>
<keyword evidence="4 6" id="KW-1133">Transmembrane helix</keyword>
<evidence type="ECO:0000256" key="6">
    <source>
        <dbReference type="RuleBase" id="RU361218"/>
    </source>
</evidence>
<evidence type="ECO:0000256" key="1">
    <source>
        <dbReference type="ARBA" id="ARBA00004141"/>
    </source>
</evidence>
<gene>
    <name evidence="7" type="ORF">WA026_008470</name>
</gene>
<evidence type="ECO:0000256" key="3">
    <source>
        <dbReference type="ARBA" id="ARBA00022692"/>
    </source>
</evidence>
<comment type="caution">
    <text evidence="7">The sequence shown here is derived from an EMBL/GenBank/DDBJ whole genome shotgun (WGS) entry which is preliminary data.</text>
</comment>
<keyword evidence="3 6" id="KW-0812">Transmembrane</keyword>
<feature type="transmembrane region" description="Helical" evidence="6">
    <location>
        <begin position="228"/>
        <end position="251"/>
    </location>
</feature>